<feature type="transmembrane region" description="Helical" evidence="2">
    <location>
        <begin position="18"/>
        <end position="43"/>
    </location>
</feature>
<keyword evidence="2" id="KW-0812">Transmembrane</keyword>
<dbReference type="Proteomes" id="UP000682733">
    <property type="component" value="Unassembled WGS sequence"/>
</dbReference>
<comment type="caution">
    <text evidence="3">The sequence shown here is derived from an EMBL/GenBank/DDBJ whole genome shotgun (WGS) entry which is preliminary data.</text>
</comment>
<feature type="compositionally biased region" description="Polar residues" evidence="1">
    <location>
        <begin position="110"/>
        <end position="122"/>
    </location>
</feature>
<dbReference type="EMBL" id="CAJNOK010022124">
    <property type="protein sequence ID" value="CAF1343142.1"/>
    <property type="molecule type" value="Genomic_DNA"/>
</dbReference>
<accession>A0A8S2F3H9</accession>
<gene>
    <name evidence="3" type="ORF">OVA965_LOCUS30439</name>
    <name evidence="4" type="ORF">TMI583_LOCUS31241</name>
</gene>
<evidence type="ECO:0000313" key="5">
    <source>
        <dbReference type="Proteomes" id="UP000677228"/>
    </source>
</evidence>
<evidence type="ECO:0000256" key="1">
    <source>
        <dbReference type="SAM" id="MobiDB-lite"/>
    </source>
</evidence>
<dbReference type="Proteomes" id="UP000677228">
    <property type="component" value="Unassembled WGS sequence"/>
</dbReference>
<feature type="compositionally biased region" description="Polar residues" evidence="1">
    <location>
        <begin position="84"/>
        <end position="97"/>
    </location>
</feature>
<reference evidence="3" key="1">
    <citation type="submission" date="2021-02" db="EMBL/GenBank/DDBJ databases">
        <authorList>
            <person name="Nowell W R."/>
        </authorList>
    </citation>
    <scope>NUCLEOTIDE SEQUENCE</scope>
</reference>
<dbReference type="AlphaFoldDB" id="A0A8S2F3H9"/>
<evidence type="ECO:0000256" key="2">
    <source>
        <dbReference type="SAM" id="Phobius"/>
    </source>
</evidence>
<organism evidence="3 5">
    <name type="scientific">Didymodactylos carnosus</name>
    <dbReference type="NCBI Taxonomy" id="1234261"/>
    <lineage>
        <taxon>Eukaryota</taxon>
        <taxon>Metazoa</taxon>
        <taxon>Spiralia</taxon>
        <taxon>Gnathifera</taxon>
        <taxon>Rotifera</taxon>
        <taxon>Eurotatoria</taxon>
        <taxon>Bdelloidea</taxon>
        <taxon>Philodinida</taxon>
        <taxon>Philodinidae</taxon>
        <taxon>Didymodactylos</taxon>
    </lineage>
</organism>
<sequence length="122" mass="13150">MTSDISNAVDTVYTTGKIIGIVIGCIFAVAILTGVIITIICLCKKKTKVGGTILQPPPLYNQQYPYAYPANTYASAQQFSNAPTQQSSYVPVQQFSNAPPKYGQAERQDTTLNQQPNETGTA</sequence>
<keyword evidence="2" id="KW-1133">Transmembrane helix</keyword>
<feature type="region of interest" description="Disordered" evidence="1">
    <location>
        <begin position="84"/>
        <end position="122"/>
    </location>
</feature>
<keyword evidence="2" id="KW-0472">Membrane</keyword>
<dbReference type="EMBL" id="CAJOBA010043755">
    <property type="protein sequence ID" value="CAF4154218.1"/>
    <property type="molecule type" value="Genomic_DNA"/>
</dbReference>
<protein>
    <submittedName>
        <fullName evidence="3">Uncharacterized protein</fullName>
    </submittedName>
</protein>
<evidence type="ECO:0000313" key="3">
    <source>
        <dbReference type="EMBL" id="CAF1343142.1"/>
    </source>
</evidence>
<evidence type="ECO:0000313" key="4">
    <source>
        <dbReference type="EMBL" id="CAF4154218.1"/>
    </source>
</evidence>
<proteinExistence type="predicted"/>
<name>A0A8S2F3H9_9BILA</name>